<protein>
    <submittedName>
        <fullName evidence="2">Sugar phosphate isomerase/epimerase</fullName>
    </submittedName>
</protein>
<name>A0A934HZ95_9CLOT</name>
<dbReference type="PANTHER" id="PTHR12110">
    <property type="entry name" value="HYDROXYPYRUVATE ISOMERASE"/>
    <property type="match status" value="1"/>
</dbReference>
<comment type="caution">
    <text evidence="2">The sequence shown here is derived from an EMBL/GenBank/DDBJ whole genome shotgun (WGS) entry which is preliminary data.</text>
</comment>
<sequence length="260" mass="30521">MEIGLSSASFYPKVNTENSIALMKKLGFNIGELFLNSPSEYDEDFIKLLLEEKDKNSFKVNSIHGFSSSFEPFLFDSYKRRREDMFIYFKKICKAAKLLGAECYTFHGMRRQDLSFVDHKFIVEIYNKLVYTAMEEGIKLCQENVSWCMSADVKFLKMIKEECQYPLYFTFDIKQSYKAKVEPEEYIDIMDSRIMNFHINDRDEKNLCLLPGKGNVTYRNLFNKLNEKGYSGSGIIEVYSNNYLNYDELIDAKKFLIGFL</sequence>
<dbReference type="GO" id="GO:0016853">
    <property type="term" value="F:isomerase activity"/>
    <property type="evidence" value="ECO:0007669"/>
    <property type="project" value="UniProtKB-KW"/>
</dbReference>
<dbReference type="Gene3D" id="3.20.20.150">
    <property type="entry name" value="Divalent-metal-dependent TIM barrel enzymes"/>
    <property type="match status" value="1"/>
</dbReference>
<dbReference type="RefSeq" id="WP_211143240.1">
    <property type="nucleotide sequence ID" value="NZ_JAEEGB010000015.1"/>
</dbReference>
<reference evidence="2" key="1">
    <citation type="submission" date="2020-12" db="EMBL/GenBank/DDBJ databases">
        <title>Clostridium thailandense sp. nov., a novel acetogenic bacterium isolated from peat land soil in Thailand.</title>
        <authorList>
            <person name="Chaikitkaew S."/>
            <person name="Birkeland N.K."/>
        </authorList>
    </citation>
    <scope>NUCLEOTIDE SEQUENCE</scope>
    <source>
        <strain evidence="2">DSM 17425</strain>
    </source>
</reference>
<dbReference type="EMBL" id="JAEEGB010000015">
    <property type="protein sequence ID" value="MBI6873817.1"/>
    <property type="molecule type" value="Genomic_DNA"/>
</dbReference>
<keyword evidence="2" id="KW-0413">Isomerase</keyword>
<evidence type="ECO:0000313" key="3">
    <source>
        <dbReference type="Proteomes" id="UP000622687"/>
    </source>
</evidence>
<dbReference type="InterPro" id="IPR036237">
    <property type="entry name" value="Xyl_isomerase-like_sf"/>
</dbReference>
<dbReference type="AlphaFoldDB" id="A0A934HZ95"/>
<accession>A0A934HZ95</accession>
<evidence type="ECO:0000313" key="2">
    <source>
        <dbReference type="EMBL" id="MBI6873817.1"/>
    </source>
</evidence>
<dbReference type="PANTHER" id="PTHR12110:SF21">
    <property type="entry name" value="XYLOSE ISOMERASE-LIKE TIM BARREL DOMAIN-CONTAINING PROTEIN"/>
    <property type="match status" value="1"/>
</dbReference>
<evidence type="ECO:0000259" key="1">
    <source>
        <dbReference type="Pfam" id="PF01261"/>
    </source>
</evidence>
<keyword evidence="3" id="KW-1185">Reference proteome</keyword>
<dbReference type="InterPro" id="IPR013022">
    <property type="entry name" value="Xyl_isomerase-like_TIM-brl"/>
</dbReference>
<dbReference type="SUPFAM" id="SSF51658">
    <property type="entry name" value="Xylose isomerase-like"/>
    <property type="match status" value="1"/>
</dbReference>
<dbReference type="InterPro" id="IPR050312">
    <property type="entry name" value="IolE/XylAMocC-like"/>
</dbReference>
<dbReference type="Pfam" id="PF01261">
    <property type="entry name" value="AP_endonuc_2"/>
    <property type="match status" value="1"/>
</dbReference>
<feature type="domain" description="Xylose isomerase-like TIM barrel" evidence="1">
    <location>
        <begin position="21"/>
        <end position="242"/>
    </location>
</feature>
<organism evidence="2 3">
    <name type="scientific">Clostridium aciditolerans</name>
    <dbReference type="NCBI Taxonomy" id="339861"/>
    <lineage>
        <taxon>Bacteria</taxon>
        <taxon>Bacillati</taxon>
        <taxon>Bacillota</taxon>
        <taxon>Clostridia</taxon>
        <taxon>Eubacteriales</taxon>
        <taxon>Clostridiaceae</taxon>
        <taxon>Clostridium</taxon>
    </lineage>
</organism>
<proteinExistence type="predicted"/>
<dbReference type="Proteomes" id="UP000622687">
    <property type="component" value="Unassembled WGS sequence"/>
</dbReference>
<gene>
    <name evidence="2" type="ORF">I6U51_14015</name>
</gene>